<dbReference type="Proteomes" id="UP000253688">
    <property type="component" value="Unassembled WGS sequence"/>
</dbReference>
<organism evidence="1 2">
    <name type="scientific">Acinetobacter junii</name>
    <dbReference type="NCBI Taxonomy" id="40215"/>
    <lineage>
        <taxon>Bacteria</taxon>
        <taxon>Pseudomonadati</taxon>
        <taxon>Pseudomonadota</taxon>
        <taxon>Gammaproteobacteria</taxon>
        <taxon>Moraxellales</taxon>
        <taxon>Moraxellaceae</taxon>
        <taxon>Acinetobacter</taxon>
    </lineage>
</organism>
<accession>A0A365PM92</accession>
<proteinExistence type="predicted"/>
<gene>
    <name evidence="1" type="ORF">DC346_02070</name>
</gene>
<evidence type="ECO:0000313" key="1">
    <source>
        <dbReference type="EMBL" id="RBA49840.1"/>
    </source>
</evidence>
<reference evidence="1 2" key="1">
    <citation type="submission" date="2018-04" db="EMBL/GenBank/DDBJ databases">
        <title>Acinetobacter junii Genome sequencing and assembly.</title>
        <authorList>
            <person name="Su J."/>
            <person name="Rensing C."/>
            <person name="Mazhar H.S."/>
        </authorList>
    </citation>
    <scope>NUCLEOTIDE SEQUENCE [LARGE SCALE GENOMIC DNA]</scope>
    <source>
        <strain evidence="1 2">SC22</strain>
    </source>
</reference>
<dbReference type="AlphaFoldDB" id="A0A365PM92"/>
<protein>
    <submittedName>
        <fullName evidence="1">Uncharacterized protein</fullName>
    </submittedName>
</protein>
<name>A0A365PM92_ACIJU</name>
<dbReference type="RefSeq" id="WP_112986284.1">
    <property type="nucleotide sequence ID" value="NZ_CP131470.1"/>
</dbReference>
<comment type="caution">
    <text evidence="1">The sequence shown here is derived from an EMBL/GenBank/DDBJ whole genome shotgun (WGS) entry which is preliminary data.</text>
</comment>
<evidence type="ECO:0000313" key="2">
    <source>
        <dbReference type="Proteomes" id="UP000253688"/>
    </source>
</evidence>
<sequence length="87" mass="9870">MKKIDLINFEGTADQLGEQVFKQLIAPMLDEMKSQDPDSAKLFAFSILWLGLASYANQFEPEGAKKSINFTVDKFMSAFDEFNKRPS</sequence>
<dbReference type="EMBL" id="QEWH01000009">
    <property type="protein sequence ID" value="RBA49840.1"/>
    <property type="molecule type" value="Genomic_DNA"/>
</dbReference>